<dbReference type="AlphaFoldDB" id="A0A6I4UM13"/>
<dbReference type="Proteomes" id="UP000430021">
    <property type="component" value="Unassembled WGS sequence"/>
</dbReference>
<sequence length="916" mass="98829">MRFRYLLLASLVVPASPVMAQQEASESDAATSPSEQAIVVTGTRRTDRTVLESSAPVDVFSADDFKAQPAPQLQTILQTLVPSFNQQRNLLGDASAFIRPPTLRGLPSDQILVLLNGKRVHRSALVQLQGGALNAGAQGADLSQISSAAVGRVEVLRDGAAAQYGSDAIAGVINIGLRRDTGYEVTARYGQSYAGDGEDTQLTAFYGAELGENGGFFNTTFEFIDQNVFDRSVERPAIAPLAALGITPDRPTGNRLGGPENRAYRATINTEIPAGDTIFYAFANYGYQRQGNDFNYRSPRTVTHLPIPGRPGTNSTGRAVPINYLTQIGFDAQGRPQWDLNGATFDIFNDSRFPDQANGFIPFFEQTNEDIGIVGGFKGDMSGVNYDFSLMYGVNQVRYFMSDTINASLGPNTPTEFYMGKFVQREFNFNGDFNTEAEIGLAEPLFIAWGVEVRREAFEVGLGDTPSWQIGPYASQRLFQCTLNAAPVPCSTPGASAPTFVRTQVALPGSNGFQGFGPASVIEGGRNNYSGYIDLDATLIEGLDVGVAARYDYFDDFGDTFNGKLSVRYEITDAIALRGTASTGFRAPTPGQQFTQNLTTGFPFGSTVPLGTLVARPDSEIGQFYLAESLTPEKSVSFSGGVVIQPGGGFNVTIDYYNIEVTDRIGLSGQINPNIVNANGQTDAQFLLAQGVAEAAELGAVRYFTNAFDTRTQGFDVIISHEADTGIGRFNTNLAVNYNTTEVTDRKVINGTLASGRVLSNFQPVDDVRVGNIEESVPRWRAVLSTSWREDIFDATARVSYFGSFTSFFDPITSGIGPTPTAGGINTLADAQALYPVPFAKKFDAQASFDIEVGLTFFEKYRIAVGAQNLFDTLAERETRNIFAGTGGAANGSIYNDNSPIGWMGGFWYARVTASF</sequence>
<dbReference type="PROSITE" id="PS52016">
    <property type="entry name" value="TONB_DEPENDENT_REC_3"/>
    <property type="match status" value="1"/>
</dbReference>
<feature type="signal peptide" evidence="10">
    <location>
        <begin position="1"/>
        <end position="20"/>
    </location>
</feature>
<reference evidence="14 15" key="1">
    <citation type="submission" date="2019-12" db="EMBL/GenBank/DDBJ databases">
        <title>Genomic-based taxomic classification of the family Erythrobacteraceae.</title>
        <authorList>
            <person name="Xu L."/>
        </authorList>
    </citation>
    <scope>NUCLEOTIDE SEQUENCE [LARGE SCALE GENOMIC DNA]</scope>
    <source>
        <strain evidence="14 15">JCM 10282</strain>
    </source>
</reference>
<dbReference type="EMBL" id="JACICE010000007">
    <property type="protein sequence ID" value="MBB3777254.1"/>
    <property type="molecule type" value="Genomic_DNA"/>
</dbReference>
<accession>A0A6I4UM13</accession>
<dbReference type="InterPro" id="IPR000531">
    <property type="entry name" value="Beta-barrel_TonB"/>
</dbReference>
<keyword evidence="3 8" id="KW-1134">Transmembrane beta strand</keyword>
<dbReference type="Gene3D" id="2.170.130.10">
    <property type="entry name" value="TonB-dependent receptor, plug domain"/>
    <property type="match status" value="1"/>
</dbReference>
<protein>
    <submittedName>
        <fullName evidence="13">Iron complex outermembrane receptor protein</fullName>
    </submittedName>
    <submittedName>
        <fullName evidence="14">TonB-dependent receptor</fullName>
    </submittedName>
</protein>
<evidence type="ECO:0000313" key="14">
    <source>
        <dbReference type="EMBL" id="MXP40000.1"/>
    </source>
</evidence>
<dbReference type="GO" id="GO:0009279">
    <property type="term" value="C:cell outer membrane"/>
    <property type="evidence" value="ECO:0007669"/>
    <property type="project" value="UniProtKB-SubCell"/>
</dbReference>
<evidence type="ECO:0000256" key="8">
    <source>
        <dbReference type="PROSITE-ProRule" id="PRU01360"/>
    </source>
</evidence>
<dbReference type="Proteomes" id="UP000548685">
    <property type="component" value="Unassembled WGS sequence"/>
</dbReference>
<evidence type="ECO:0000256" key="1">
    <source>
        <dbReference type="ARBA" id="ARBA00004571"/>
    </source>
</evidence>
<dbReference type="InterPro" id="IPR037066">
    <property type="entry name" value="Plug_dom_sf"/>
</dbReference>
<keyword evidence="2 8" id="KW-0813">Transport</keyword>
<dbReference type="InterPro" id="IPR012910">
    <property type="entry name" value="Plug_dom"/>
</dbReference>
<keyword evidence="5 9" id="KW-0798">TonB box</keyword>
<feature type="domain" description="TonB-dependent receptor plug" evidence="12">
    <location>
        <begin position="51"/>
        <end position="172"/>
    </location>
</feature>
<dbReference type="Gene3D" id="2.40.170.20">
    <property type="entry name" value="TonB-dependent receptor, beta-barrel domain"/>
    <property type="match status" value="1"/>
</dbReference>
<evidence type="ECO:0000259" key="12">
    <source>
        <dbReference type="Pfam" id="PF07715"/>
    </source>
</evidence>
<dbReference type="PANTHER" id="PTHR47234:SF3">
    <property type="entry name" value="SECRETIN_TONB SHORT N-TERMINAL DOMAIN-CONTAINING PROTEIN"/>
    <property type="match status" value="1"/>
</dbReference>
<keyword evidence="10" id="KW-0732">Signal</keyword>
<gene>
    <name evidence="13" type="ORF">FHS52_003251</name>
    <name evidence="14" type="ORF">GRI59_15445</name>
</gene>
<keyword evidence="14" id="KW-0675">Receptor</keyword>
<dbReference type="InterPro" id="IPR036942">
    <property type="entry name" value="Beta-barrel_TonB_sf"/>
</dbReference>
<evidence type="ECO:0000259" key="11">
    <source>
        <dbReference type="Pfam" id="PF00593"/>
    </source>
</evidence>
<dbReference type="EMBL" id="WTYB01000007">
    <property type="protein sequence ID" value="MXP40000.1"/>
    <property type="molecule type" value="Genomic_DNA"/>
</dbReference>
<evidence type="ECO:0000313" key="16">
    <source>
        <dbReference type="Proteomes" id="UP000548685"/>
    </source>
</evidence>
<comment type="similarity">
    <text evidence="8 9">Belongs to the TonB-dependent receptor family.</text>
</comment>
<feature type="chain" id="PRO_5026033151" evidence="10">
    <location>
        <begin position="21"/>
        <end position="916"/>
    </location>
</feature>
<keyword evidence="4 8" id="KW-0812">Transmembrane</keyword>
<evidence type="ECO:0000256" key="2">
    <source>
        <dbReference type="ARBA" id="ARBA00022448"/>
    </source>
</evidence>
<evidence type="ECO:0000256" key="7">
    <source>
        <dbReference type="ARBA" id="ARBA00023237"/>
    </source>
</evidence>
<comment type="caution">
    <text evidence="14">The sequence shown here is derived from an EMBL/GenBank/DDBJ whole genome shotgun (WGS) entry which is preliminary data.</text>
</comment>
<dbReference type="Pfam" id="PF07715">
    <property type="entry name" value="Plug"/>
    <property type="match status" value="1"/>
</dbReference>
<dbReference type="Pfam" id="PF00593">
    <property type="entry name" value="TonB_dep_Rec_b-barrel"/>
    <property type="match status" value="1"/>
</dbReference>
<feature type="domain" description="TonB-dependent receptor-like beta-barrel" evidence="11">
    <location>
        <begin position="285"/>
        <end position="870"/>
    </location>
</feature>
<evidence type="ECO:0000313" key="15">
    <source>
        <dbReference type="Proteomes" id="UP000430021"/>
    </source>
</evidence>
<evidence type="ECO:0000256" key="9">
    <source>
        <dbReference type="RuleBase" id="RU003357"/>
    </source>
</evidence>
<dbReference type="PANTHER" id="PTHR47234">
    <property type="match status" value="1"/>
</dbReference>
<evidence type="ECO:0000256" key="10">
    <source>
        <dbReference type="SAM" id="SignalP"/>
    </source>
</evidence>
<evidence type="ECO:0000256" key="5">
    <source>
        <dbReference type="ARBA" id="ARBA00023077"/>
    </source>
</evidence>
<dbReference type="RefSeq" id="WP_160762151.1">
    <property type="nucleotide sequence ID" value="NZ_BAAADZ010000006.1"/>
</dbReference>
<dbReference type="SUPFAM" id="SSF56935">
    <property type="entry name" value="Porins"/>
    <property type="match status" value="1"/>
</dbReference>
<reference evidence="13 16" key="2">
    <citation type="submission" date="2020-08" db="EMBL/GenBank/DDBJ databases">
        <title>Genomic Encyclopedia of Type Strains, Phase IV (KMG-IV): sequencing the most valuable type-strain genomes for metagenomic binning, comparative biology and taxonomic classification.</title>
        <authorList>
            <person name="Goeker M."/>
        </authorList>
    </citation>
    <scope>NUCLEOTIDE SEQUENCE [LARGE SCALE GENOMIC DNA]</scope>
    <source>
        <strain evidence="13 16">DSM 8510</strain>
    </source>
</reference>
<keyword evidence="7 8" id="KW-0998">Cell outer membrane</keyword>
<evidence type="ECO:0000313" key="13">
    <source>
        <dbReference type="EMBL" id="MBB3777254.1"/>
    </source>
</evidence>
<evidence type="ECO:0000256" key="3">
    <source>
        <dbReference type="ARBA" id="ARBA00022452"/>
    </source>
</evidence>
<name>A0A6I4UM13_9SPHN</name>
<dbReference type="InterPro" id="IPR039426">
    <property type="entry name" value="TonB-dep_rcpt-like"/>
</dbReference>
<evidence type="ECO:0000256" key="4">
    <source>
        <dbReference type="ARBA" id="ARBA00022692"/>
    </source>
</evidence>
<keyword evidence="6 8" id="KW-0472">Membrane</keyword>
<organism evidence="14 15">
    <name type="scientific">Erythrobacter ramosus</name>
    <dbReference type="NCBI Taxonomy" id="35811"/>
    <lineage>
        <taxon>Bacteria</taxon>
        <taxon>Pseudomonadati</taxon>
        <taxon>Pseudomonadota</taxon>
        <taxon>Alphaproteobacteria</taxon>
        <taxon>Sphingomonadales</taxon>
        <taxon>Erythrobacteraceae</taxon>
        <taxon>Erythrobacter/Porphyrobacter group</taxon>
        <taxon>Erythrobacter</taxon>
    </lineage>
</organism>
<keyword evidence="16" id="KW-1185">Reference proteome</keyword>
<dbReference type="OrthoDB" id="7394476at2"/>
<proteinExistence type="inferred from homology"/>
<evidence type="ECO:0000256" key="6">
    <source>
        <dbReference type="ARBA" id="ARBA00023136"/>
    </source>
</evidence>
<comment type="subcellular location">
    <subcellularLocation>
        <location evidence="1 8">Cell outer membrane</location>
        <topology evidence="1 8">Multi-pass membrane protein</topology>
    </subcellularLocation>
</comment>